<accession>A0A5B9QW92</accession>
<dbReference type="RefSeq" id="WP_157609885.1">
    <property type="nucleotide sequence ID" value="NZ_CP042914.1"/>
</dbReference>
<name>A0A5B9QW92_9BACT</name>
<dbReference type="KEGG" id="rul:UC8_40800"/>
<feature type="chain" id="PRO_5022662012" evidence="1">
    <location>
        <begin position="21"/>
        <end position="476"/>
    </location>
</feature>
<dbReference type="Proteomes" id="UP000325286">
    <property type="component" value="Chromosome"/>
</dbReference>
<organism evidence="2 3">
    <name type="scientific">Roseimaritima ulvae</name>
    <dbReference type="NCBI Taxonomy" id="980254"/>
    <lineage>
        <taxon>Bacteria</taxon>
        <taxon>Pseudomonadati</taxon>
        <taxon>Planctomycetota</taxon>
        <taxon>Planctomycetia</taxon>
        <taxon>Pirellulales</taxon>
        <taxon>Pirellulaceae</taxon>
        <taxon>Roseimaritima</taxon>
    </lineage>
</organism>
<evidence type="ECO:0000256" key="1">
    <source>
        <dbReference type="SAM" id="SignalP"/>
    </source>
</evidence>
<evidence type="ECO:0000313" key="2">
    <source>
        <dbReference type="EMBL" id="QEG42050.1"/>
    </source>
</evidence>
<keyword evidence="3" id="KW-1185">Reference proteome</keyword>
<reference evidence="2 3" key="1">
    <citation type="submission" date="2019-08" db="EMBL/GenBank/DDBJ databases">
        <title>Deep-cultivation of Planctomycetes and their phenomic and genomic characterization uncovers novel biology.</title>
        <authorList>
            <person name="Wiegand S."/>
            <person name="Jogler M."/>
            <person name="Boedeker C."/>
            <person name="Pinto D."/>
            <person name="Vollmers J."/>
            <person name="Rivas-Marin E."/>
            <person name="Kohn T."/>
            <person name="Peeters S.H."/>
            <person name="Heuer A."/>
            <person name="Rast P."/>
            <person name="Oberbeckmann S."/>
            <person name="Bunk B."/>
            <person name="Jeske O."/>
            <person name="Meyerdierks A."/>
            <person name="Storesund J.E."/>
            <person name="Kallscheuer N."/>
            <person name="Luecker S."/>
            <person name="Lage O.M."/>
            <person name="Pohl T."/>
            <person name="Merkel B.J."/>
            <person name="Hornburger P."/>
            <person name="Mueller R.-W."/>
            <person name="Bruemmer F."/>
            <person name="Labrenz M."/>
            <person name="Spormann A.M."/>
            <person name="Op den Camp H."/>
            <person name="Overmann J."/>
            <person name="Amann R."/>
            <person name="Jetten M.S.M."/>
            <person name="Mascher T."/>
            <person name="Medema M.H."/>
            <person name="Devos D.P."/>
            <person name="Kaster A.-K."/>
            <person name="Ovreas L."/>
            <person name="Rohde M."/>
            <person name="Galperin M.Y."/>
            <person name="Jogler C."/>
        </authorList>
    </citation>
    <scope>NUCLEOTIDE SEQUENCE [LARGE SCALE GENOMIC DNA]</scope>
    <source>
        <strain evidence="2 3">UC8</strain>
    </source>
</reference>
<protein>
    <submittedName>
        <fullName evidence="2">Uncharacterized protein</fullName>
    </submittedName>
</protein>
<feature type="signal peptide" evidence="1">
    <location>
        <begin position="1"/>
        <end position="20"/>
    </location>
</feature>
<keyword evidence="1" id="KW-0732">Signal</keyword>
<gene>
    <name evidence="2" type="ORF">UC8_40800</name>
</gene>
<dbReference type="EMBL" id="CP042914">
    <property type="protein sequence ID" value="QEG42050.1"/>
    <property type="molecule type" value="Genomic_DNA"/>
</dbReference>
<dbReference type="AlphaFoldDB" id="A0A5B9QW92"/>
<sequence length="476" mass="52030" precursor="true">MNCNLLNLYLLLLVCSGIHAQEIQLGSVSGPTGSLKAVARSEPFCCLLDLDVDSDNDNGFSLPDGSEWEEHIEDHKFSIGKLLVTGAPQRTPVVLRLNLAELDVGQDAEAALAKLRVRFDVVDSQGEIRLWDGPRGLADSGEEAGKRIRLGEAIPLDKLGFDVSKKIATIWVEAVKPVPGLATKTDVDETGRPNMFLRATLSEAGGKELGGDRVKYLPVAPGTFFPKLVSARIRPFRNSFAATLVNAAGGLDGTEQPFAPLESETLGLRLVTEEELHQALVAAEFDETHRAYIQDVLFYHTNSIQDPSRKGVRGLRIGLYRDYNSGDYTMAFQYPRKDNCIALYHTLPPYNFESRASGFIGHRDSAALLVTFLTDERHGLKLPGLRLTGVGVGGEIAVFAALGSGVPADTFNTKPIPVGMARLVLTREDPAQRIRIESVPGSLERLARANDYLSAYRINEVPYRVMPARFPLQPVP</sequence>
<evidence type="ECO:0000313" key="3">
    <source>
        <dbReference type="Proteomes" id="UP000325286"/>
    </source>
</evidence>
<proteinExistence type="predicted"/>